<keyword evidence="6" id="KW-0378">Hydrolase</keyword>
<feature type="domain" description="DJ-1/PfpI" evidence="5">
    <location>
        <begin position="170"/>
        <end position="366"/>
    </location>
</feature>
<dbReference type="RefSeq" id="WP_072972829.1">
    <property type="nucleotide sequence ID" value="NZ_FRBY01000003.1"/>
</dbReference>
<feature type="signal peptide" evidence="4">
    <location>
        <begin position="1"/>
        <end position="19"/>
    </location>
</feature>
<comment type="similarity">
    <text evidence="3">Belongs to the peptidase C56 family. HSP31-like subfamily.</text>
</comment>
<evidence type="ECO:0000256" key="1">
    <source>
        <dbReference type="ARBA" id="ARBA00023016"/>
    </source>
</evidence>
<dbReference type="Gene3D" id="3.40.50.880">
    <property type="match status" value="1"/>
</dbReference>
<dbReference type="Pfam" id="PF01965">
    <property type="entry name" value="DJ-1_PfpI"/>
    <property type="match status" value="1"/>
</dbReference>
<organism evidence="6 7">
    <name type="scientific">Flavobacterium saccharophilum</name>
    <dbReference type="NCBI Taxonomy" id="29534"/>
    <lineage>
        <taxon>Bacteria</taxon>
        <taxon>Pseudomonadati</taxon>
        <taxon>Bacteroidota</taxon>
        <taxon>Flavobacteriia</taxon>
        <taxon>Flavobacteriales</taxon>
        <taxon>Flavobacteriaceae</taxon>
        <taxon>Flavobacterium</taxon>
    </lineage>
</organism>
<dbReference type="InterPro" id="IPR002818">
    <property type="entry name" value="DJ-1/PfpI"/>
</dbReference>
<evidence type="ECO:0000313" key="7">
    <source>
        <dbReference type="Proteomes" id="UP000184121"/>
    </source>
</evidence>
<dbReference type="EMBL" id="FRBY01000003">
    <property type="protein sequence ID" value="SHM14481.1"/>
    <property type="molecule type" value="Genomic_DNA"/>
</dbReference>
<dbReference type="SUPFAM" id="SSF54427">
    <property type="entry name" value="NTF2-like"/>
    <property type="match status" value="1"/>
</dbReference>
<keyword evidence="6" id="KW-0645">Protease</keyword>
<dbReference type="PANTHER" id="PTHR48094:SF11">
    <property type="entry name" value="GLUTATHIONE-INDEPENDENT GLYOXALASE HSP31-RELATED"/>
    <property type="match status" value="1"/>
</dbReference>
<gene>
    <name evidence="6" type="ORF">SAMN05444366_2513</name>
</gene>
<evidence type="ECO:0000256" key="2">
    <source>
        <dbReference type="ARBA" id="ARBA00023239"/>
    </source>
</evidence>
<name>A0A1M7GE31_9FLAO</name>
<evidence type="ECO:0000256" key="3">
    <source>
        <dbReference type="ARBA" id="ARBA00038493"/>
    </source>
</evidence>
<dbReference type="OrthoDB" id="9792284at2"/>
<dbReference type="GO" id="GO:0019243">
    <property type="term" value="P:methylglyoxal catabolic process to D-lactate via S-lactoyl-glutathione"/>
    <property type="evidence" value="ECO:0007669"/>
    <property type="project" value="TreeGrafter"/>
</dbReference>
<dbReference type="STRING" id="29534.SAMN05444366_2513"/>
<keyword evidence="4" id="KW-0732">Signal</keyword>
<protein>
    <submittedName>
        <fullName evidence="6">Putative intracellular protease/amidase</fullName>
    </submittedName>
</protein>
<dbReference type="Pfam" id="PF12893">
    <property type="entry name" value="Lumazine_bd_2"/>
    <property type="match status" value="1"/>
</dbReference>
<dbReference type="Proteomes" id="UP000184121">
    <property type="component" value="Unassembled WGS sequence"/>
</dbReference>
<keyword evidence="7" id="KW-1185">Reference proteome</keyword>
<proteinExistence type="inferred from homology"/>
<accession>A0A1M7GE31</accession>
<dbReference type="GO" id="GO:0005737">
    <property type="term" value="C:cytoplasm"/>
    <property type="evidence" value="ECO:0007669"/>
    <property type="project" value="TreeGrafter"/>
</dbReference>
<feature type="chain" id="PRO_5011980217" evidence="4">
    <location>
        <begin position="20"/>
        <end position="377"/>
    </location>
</feature>
<sequence length="377" mass="42191">MKKIIYFITLVFLPTCLLAQTEEEAAIKKCIQNYIDGTSYNKPESIEKAFYPEANLFLSHKDKELWIVPISEYTSWFKNDKQGQFNGRIGRVISIDLFNNIALAKAEILIPDKKMEFIDLFLLKKIQGEWKIISKSAGSMTSNKSGQQILFIVSNAHYYGKSTIATGNSFAEIVNAYNTFKIAGYNVEFVSPEGGSIPLAYINTSDTLQKQYLFDPDFMYAIKNTKKPEEIDSKNYKAVYYVGGGAAMYNVPENKQIQTIALKVYEENKGVISSVCHGTAGIVNLKTNDGKYLVAGKKISGYPDSFEKQDGAYFKHFPFLIQKTIEARGGTFKFSKGDVSHVETDGRIVTGQNFQSSSDVALKIIEILNGAKTNNQL</sequence>
<dbReference type="Gene3D" id="3.10.450.50">
    <property type="match status" value="1"/>
</dbReference>
<reference evidence="7" key="1">
    <citation type="submission" date="2016-11" db="EMBL/GenBank/DDBJ databases">
        <authorList>
            <person name="Varghese N."/>
            <person name="Submissions S."/>
        </authorList>
    </citation>
    <scope>NUCLEOTIDE SEQUENCE [LARGE SCALE GENOMIC DNA]</scope>
    <source>
        <strain evidence="7">DSM 1811</strain>
    </source>
</reference>
<dbReference type="SUPFAM" id="SSF52317">
    <property type="entry name" value="Class I glutamine amidotransferase-like"/>
    <property type="match status" value="1"/>
</dbReference>
<evidence type="ECO:0000259" key="5">
    <source>
        <dbReference type="Pfam" id="PF01965"/>
    </source>
</evidence>
<keyword evidence="2" id="KW-0456">Lyase</keyword>
<keyword evidence="1" id="KW-0346">Stress response</keyword>
<dbReference type="GO" id="GO:0008233">
    <property type="term" value="F:peptidase activity"/>
    <property type="evidence" value="ECO:0007669"/>
    <property type="project" value="UniProtKB-KW"/>
</dbReference>
<dbReference type="PANTHER" id="PTHR48094">
    <property type="entry name" value="PROTEIN/NUCLEIC ACID DEGLYCASE DJ-1-RELATED"/>
    <property type="match status" value="1"/>
</dbReference>
<dbReference type="GO" id="GO:0006508">
    <property type="term" value="P:proteolysis"/>
    <property type="evidence" value="ECO:0007669"/>
    <property type="project" value="UniProtKB-KW"/>
</dbReference>
<dbReference type="InterPro" id="IPR032710">
    <property type="entry name" value="NTF2-like_dom_sf"/>
</dbReference>
<dbReference type="AlphaFoldDB" id="A0A1M7GE31"/>
<dbReference type="GO" id="GO:0019172">
    <property type="term" value="F:glyoxalase III activity"/>
    <property type="evidence" value="ECO:0007669"/>
    <property type="project" value="TreeGrafter"/>
</dbReference>
<dbReference type="InterPro" id="IPR050325">
    <property type="entry name" value="Prot/Nucl_acid_deglycase"/>
</dbReference>
<dbReference type="InterPro" id="IPR039437">
    <property type="entry name" value="FrzH/put_lumazine-bd"/>
</dbReference>
<dbReference type="InterPro" id="IPR029062">
    <property type="entry name" value="Class_I_gatase-like"/>
</dbReference>
<dbReference type="CDD" id="cd03141">
    <property type="entry name" value="GATase1_Hsp31_like"/>
    <property type="match status" value="1"/>
</dbReference>
<evidence type="ECO:0000313" key="6">
    <source>
        <dbReference type="EMBL" id="SHM14481.1"/>
    </source>
</evidence>
<evidence type="ECO:0000256" key="4">
    <source>
        <dbReference type="SAM" id="SignalP"/>
    </source>
</evidence>